<feature type="compositionally biased region" description="Basic residues" evidence="1">
    <location>
        <begin position="74"/>
        <end position="95"/>
    </location>
</feature>
<evidence type="ECO:0000313" key="2">
    <source>
        <dbReference type="EMBL" id="MEU7075132.1"/>
    </source>
</evidence>
<organism evidence="2 3">
    <name type="scientific">Streptomyces narbonensis</name>
    <dbReference type="NCBI Taxonomy" id="67333"/>
    <lineage>
        <taxon>Bacteria</taxon>
        <taxon>Bacillati</taxon>
        <taxon>Actinomycetota</taxon>
        <taxon>Actinomycetes</taxon>
        <taxon>Kitasatosporales</taxon>
        <taxon>Streptomycetaceae</taxon>
        <taxon>Streptomyces</taxon>
    </lineage>
</organism>
<proteinExistence type="predicted"/>
<dbReference type="InterPro" id="IPR027421">
    <property type="entry name" value="DNA_pol_lamdba_lyase_dom_sf"/>
</dbReference>
<reference evidence="2 3" key="1">
    <citation type="submission" date="2024-06" db="EMBL/GenBank/DDBJ databases">
        <title>The Natural Products Discovery Center: Release of the First 8490 Sequenced Strains for Exploring Actinobacteria Biosynthetic Diversity.</title>
        <authorList>
            <person name="Kalkreuter E."/>
            <person name="Kautsar S.A."/>
            <person name="Yang D."/>
            <person name="Bader C.D."/>
            <person name="Teijaro C.N."/>
            <person name="Fluegel L."/>
            <person name="Davis C.M."/>
            <person name="Simpson J.R."/>
            <person name="Lauterbach L."/>
            <person name="Steele A.D."/>
            <person name="Gui C."/>
            <person name="Meng S."/>
            <person name="Li G."/>
            <person name="Viehrig K."/>
            <person name="Ye F."/>
            <person name="Su P."/>
            <person name="Kiefer A.F."/>
            <person name="Nichols A."/>
            <person name="Cepeda A.J."/>
            <person name="Yan W."/>
            <person name="Fan B."/>
            <person name="Jiang Y."/>
            <person name="Adhikari A."/>
            <person name="Zheng C.-J."/>
            <person name="Schuster L."/>
            <person name="Cowan T.M."/>
            <person name="Smanski M.J."/>
            <person name="Chevrette M.G."/>
            <person name="De Carvalho L.P.S."/>
            <person name="Shen B."/>
        </authorList>
    </citation>
    <scope>NUCLEOTIDE SEQUENCE [LARGE SCALE GENOMIC DNA]</scope>
    <source>
        <strain evidence="2 3">NPDC045974</strain>
    </source>
</reference>
<evidence type="ECO:0000256" key="1">
    <source>
        <dbReference type="SAM" id="MobiDB-lite"/>
    </source>
</evidence>
<accession>A0ABV3CK21</accession>
<dbReference type="SUPFAM" id="SSF47802">
    <property type="entry name" value="DNA polymerase beta, N-terminal domain-like"/>
    <property type="match status" value="1"/>
</dbReference>
<comment type="caution">
    <text evidence="2">The sequence shown here is derived from an EMBL/GenBank/DDBJ whole genome shotgun (WGS) entry which is preliminary data.</text>
</comment>
<evidence type="ECO:0000313" key="3">
    <source>
        <dbReference type="Proteomes" id="UP001551329"/>
    </source>
</evidence>
<dbReference type="Gene3D" id="1.10.150.110">
    <property type="entry name" value="DNA polymerase beta, N-terminal domain-like"/>
    <property type="match status" value="1"/>
</dbReference>
<sequence>MTPDEALRRIALLLERRGAAPYRARAFHTAADAVSDLSPGPVDAARVGRLRGVSAVTAEVISQAALRRADRRPTPPRRPRSRRRPAPGSRPRHSAPARLASGRMVGSTLGPGKECGHCRRSTSIEAYRNSPDAASPP</sequence>
<protein>
    <recommendedName>
        <fullName evidence="4">DNA polymerase beta-like N-terminal domain-containing protein</fullName>
    </recommendedName>
</protein>
<dbReference type="RefSeq" id="WP_360020871.1">
    <property type="nucleotide sequence ID" value="NZ_JBEZAE010000034.1"/>
</dbReference>
<keyword evidence="3" id="KW-1185">Reference proteome</keyword>
<feature type="region of interest" description="Disordered" evidence="1">
    <location>
        <begin position="64"/>
        <end position="137"/>
    </location>
</feature>
<dbReference type="EMBL" id="JBEZAE010000034">
    <property type="protein sequence ID" value="MEU7075132.1"/>
    <property type="molecule type" value="Genomic_DNA"/>
</dbReference>
<dbReference type="Proteomes" id="UP001551329">
    <property type="component" value="Unassembled WGS sequence"/>
</dbReference>
<evidence type="ECO:0008006" key="4">
    <source>
        <dbReference type="Google" id="ProtNLM"/>
    </source>
</evidence>
<gene>
    <name evidence="2" type="ORF">AB0A88_34110</name>
</gene>
<name>A0ABV3CK21_9ACTN</name>